<dbReference type="EMBL" id="CP050177">
    <property type="protein sequence ID" value="QIQ00939.1"/>
    <property type="molecule type" value="Genomic_DNA"/>
</dbReference>
<feature type="transmembrane region" description="Helical" evidence="9">
    <location>
        <begin position="326"/>
        <end position="344"/>
    </location>
</feature>
<dbReference type="GO" id="GO:0033214">
    <property type="term" value="P:siderophore-iron import into cell"/>
    <property type="evidence" value="ECO:0007669"/>
    <property type="project" value="TreeGrafter"/>
</dbReference>
<evidence type="ECO:0000256" key="1">
    <source>
        <dbReference type="ARBA" id="ARBA00004651"/>
    </source>
</evidence>
<evidence type="ECO:0000256" key="4">
    <source>
        <dbReference type="ARBA" id="ARBA00022475"/>
    </source>
</evidence>
<reference evidence="10 11" key="1">
    <citation type="submission" date="2020-03" db="EMBL/GenBank/DDBJ databases">
        <title>A novel species.</title>
        <authorList>
            <person name="Gao J."/>
        </authorList>
    </citation>
    <scope>NUCLEOTIDE SEQUENCE [LARGE SCALE GENOMIC DNA]</scope>
    <source>
        <strain evidence="10 11">QMT-12</strain>
    </source>
</reference>
<dbReference type="Pfam" id="PF01032">
    <property type="entry name" value="FecCD"/>
    <property type="match status" value="1"/>
</dbReference>
<dbReference type="RefSeq" id="WP_167022045.1">
    <property type="nucleotide sequence ID" value="NZ_CP050177.1"/>
</dbReference>
<evidence type="ECO:0000256" key="7">
    <source>
        <dbReference type="ARBA" id="ARBA00023136"/>
    </source>
</evidence>
<evidence type="ECO:0000313" key="10">
    <source>
        <dbReference type="EMBL" id="QIQ00939.1"/>
    </source>
</evidence>
<keyword evidence="3" id="KW-0813">Transport</keyword>
<keyword evidence="6 9" id="KW-1133">Transmembrane helix</keyword>
<protein>
    <submittedName>
        <fullName evidence="10">Iron ABC transporter permease</fullName>
    </submittedName>
</protein>
<evidence type="ECO:0000256" key="5">
    <source>
        <dbReference type="ARBA" id="ARBA00022692"/>
    </source>
</evidence>
<dbReference type="InterPro" id="IPR000522">
    <property type="entry name" value="ABC_transptr_permease_BtuC"/>
</dbReference>
<dbReference type="GO" id="GO:0005886">
    <property type="term" value="C:plasma membrane"/>
    <property type="evidence" value="ECO:0007669"/>
    <property type="project" value="UniProtKB-SubCell"/>
</dbReference>
<feature type="transmembrane region" description="Helical" evidence="9">
    <location>
        <begin position="81"/>
        <end position="98"/>
    </location>
</feature>
<dbReference type="InterPro" id="IPR037294">
    <property type="entry name" value="ABC_BtuC-like"/>
</dbReference>
<name>A0A6G9GS89_9ACTN</name>
<organism evidence="10 11">
    <name type="scientific">Streptomyces liangshanensis</name>
    <dbReference type="NCBI Taxonomy" id="2717324"/>
    <lineage>
        <taxon>Bacteria</taxon>
        <taxon>Bacillati</taxon>
        <taxon>Actinomycetota</taxon>
        <taxon>Actinomycetes</taxon>
        <taxon>Kitasatosporales</taxon>
        <taxon>Streptomycetaceae</taxon>
        <taxon>Streptomyces</taxon>
    </lineage>
</organism>
<evidence type="ECO:0000256" key="6">
    <source>
        <dbReference type="ARBA" id="ARBA00022989"/>
    </source>
</evidence>
<dbReference type="KEGG" id="slia:HA039_00275"/>
<feature type="transmembrane region" description="Helical" evidence="9">
    <location>
        <begin position="28"/>
        <end position="47"/>
    </location>
</feature>
<evidence type="ECO:0000256" key="3">
    <source>
        <dbReference type="ARBA" id="ARBA00022448"/>
    </source>
</evidence>
<feature type="transmembrane region" description="Helical" evidence="9">
    <location>
        <begin position="210"/>
        <end position="229"/>
    </location>
</feature>
<feature type="transmembrane region" description="Helical" evidence="9">
    <location>
        <begin position="110"/>
        <end position="131"/>
    </location>
</feature>
<accession>A0A6G9GS89</accession>
<feature type="transmembrane region" description="Helical" evidence="9">
    <location>
        <begin position="137"/>
        <end position="156"/>
    </location>
</feature>
<dbReference type="Proteomes" id="UP000501179">
    <property type="component" value="Chromosome"/>
</dbReference>
<comment type="similarity">
    <text evidence="2">Belongs to the binding-protein-dependent transport system permease family. FecCD subfamily.</text>
</comment>
<dbReference type="PANTHER" id="PTHR30472:SF1">
    <property type="entry name" value="FE(3+) DICITRATE TRANSPORT SYSTEM PERMEASE PROTEIN FECC-RELATED"/>
    <property type="match status" value="1"/>
</dbReference>
<dbReference type="AlphaFoldDB" id="A0A6G9GS89"/>
<keyword evidence="4" id="KW-1003">Cell membrane</keyword>
<dbReference type="GO" id="GO:0022857">
    <property type="term" value="F:transmembrane transporter activity"/>
    <property type="evidence" value="ECO:0007669"/>
    <property type="project" value="InterPro"/>
</dbReference>
<dbReference type="SUPFAM" id="SSF81345">
    <property type="entry name" value="ABC transporter involved in vitamin B12 uptake, BtuC"/>
    <property type="match status" value="1"/>
</dbReference>
<evidence type="ECO:0000256" key="9">
    <source>
        <dbReference type="SAM" id="Phobius"/>
    </source>
</evidence>
<dbReference type="Gene3D" id="1.10.3470.10">
    <property type="entry name" value="ABC transporter involved in vitamin B12 uptake, BtuC"/>
    <property type="match status" value="1"/>
</dbReference>
<evidence type="ECO:0000256" key="2">
    <source>
        <dbReference type="ARBA" id="ARBA00007935"/>
    </source>
</evidence>
<gene>
    <name evidence="10" type="ORF">HA039_00275</name>
</gene>
<keyword evidence="11" id="KW-1185">Reference proteome</keyword>
<proteinExistence type="inferred from homology"/>
<evidence type="ECO:0000313" key="11">
    <source>
        <dbReference type="Proteomes" id="UP000501179"/>
    </source>
</evidence>
<keyword evidence="7 9" id="KW-0472">Membrane</keyword>
<evidence type="ECO:0000256" key="8">
    <source>
        <dbReference type="SAM" id="MobiDB-lite"/>
    </source>
</evidence>
<keyword evidence="5 9" id="KW-0812">Transmembrane</keyword>
<feature type="region of interest" description="Disordered" evidence="8">
    <location>
        <begin position="1"/>
        <end position="24"/>
    </location>
</feature>
<feature type="transmembrane region" description="Helical" evidence="9">
    <location>
        <begin position="168"/>
        <end position="190"/>
    </location>
</feature>
<dbReference type="PANTHER" id="PTHR30472">
    <property type="entry name" value="FERRIC ENTEROBACTIN TRANSPORT SYSTEM PERMEASE PROTEIN"/>
    <property type="match status" value="1"/>
</dbReference>
<sequence>MTAVRPSAPGTRTPEPGPRTRRTASRTAWLAAALVLTVAACALSLAVGTRPVPLPTVVDAVLHGGTTPDALVVRTLRLPRTAVGLTAGAALGLAGAALQAVTRNPLADPGILGLSQGAAAGVVLAVSLGLASGFDGYVWYAFAGAVAAACVVYALAARGRGGASPVKLALAGTALSAMVAGGTTVVLTSSSATLDQFRFWQVGALGGRDAGTVGQMLPFLVAGALLVLASARGLDALALGDETARALGHHVQLVRVCAALGATVLTAAAVAASGPIAFIGLAVPHLARRLVSGSHRWMLPLSALLGACLLLAADVAGRVVRPPGEVPAGVMTALVGVPVLIVLVRRKGAGS</sequence>
<dbReference type="FunFam" id="1.10.3470.10:FF:000001">
    <property type="entry name" value="Vitamin B12 ABC transporter permease BtuC"/>
    <property type="match status" value="1"/>
</dbReference>
<comment type="subcellular location">
    <subcellularLocation>
        <location evidence="1">Cell membrane</location>
        <topology evidence="1">Multi-pass membrane protein</topology>
    </subcellularLocation>
</comment>
<dbReference type="CDD" id="cd06550">
    <property type="entry name" value="TM_ABC_iron-siderophores_like"/>
    <property type="match status" value="1"/>
</dbReference>
<feature type="transmembrane region" description="Helical" evidence="9">
    <location>
        <begin position="297"/>
        <end position="320"/>
    </location>
</feature>